<dbReference type="GO" id="GO:0016020">
    <property type="term" value="C:membrane"/>
    <property type="evidence" value="ECO:0007669"/>
    <property type="project" value="UniProtKB-SubCell"/>
</dbReference>
<dbReference type="GO" id="GO:0009003">
    <property type="term" value="F:signal peptidase activity"/>
    <property type="evidence" value="ECO:0007669"/>
    <property type="project" value="UniProtKB-EC"/>
</dbReference>
<gene>
    <name evidence="6" type="ORF">NF865_02615</name>
</gene>
<proteinExistence type="predicted"/>
<dbReference type="PANTHER" id="PTHR10806">
    <property type="entry name" value="SIGNAL PEPTIDASE COMPLEX CATALYTIC SUBUNIT SEC11"/>
    <property type="match status" value="1"/>
</dbReference>
<dbReference type="InterPro" id="IPR001733">
    <property type="entry name" value="Peptidase_S26B"/>
</dbReference>
<reference evidence="6" key="1">
    <citation type="journal article" date="1998" name="Int. J. Syst. Bacteriol. 48 Pt">
        <title>Thermococcus guaymasensis sp. nov. and Thermococcus aggregans sp. nov., two novel thermophilic archaea isolated from the Guaymas Basin hydrothermal vent site.</title>
        <authorList>
            <person name="Canganella F."/>
            <person name="Jones W.J."/>
            <person name="Gambacorta A."/>
            <person name="Antranikian G."/>
        </authorList>
    </citation>
    <scope>NUCLEOTIDE SEQUENCE</scope>
    <source>
        <strain evidence="6">TY</strain>
    </source>
</reference>
<keyword evidence="3 5" id="KW-1133">Transmembrane helix</keyword>
<keyword evidence="6" id="KW-0378">Hydrolase</keyword>
<dbReference type="InterPro" id="IPR036286">
    <property type="entry name" value="LexA/Signal_pep-like_sf"/>
</dbReference>
<keyword evidence="2 5" id="KW-0812">Transmembrane</keyword>
<evidence type="ECO:0000256" key="2">
    <source>
        <dbReference type="ARBA" id="ARBA00022692"/>
    </source>
</evidence>
<name>A0A9E7MYF8_THEAG</name>
<evidence type="ECO:0000313" key="6">
    <source>
        <dbReference type="EMBL" id="USS41122.1"/>
    </source>
</evidence>
<dbReference type="Proteomes" id="UP001055732">
    <property type="component" value="Chromosome"/>
</dbReference>
<feature type="transmembrane region" description="Helical" evidence="5">
    <location>
        <begin position="138"/>
        <end position="161"/>
    </location>
</feature>
<evidence type="ECO:0000256" key="4">
    <source>
        <dbReference type="ARBA" id="ARBA00023136"/>
    </source>
</evidence>
<keyword evidence="7" id="KW-1185">Reference proteome</keyword>
<evidence type="ECO:0000256" key="3">
    <source>
        <dbReference type="ARBA" id="ARBA00022989"/>
    </source>
</evidence>
<dbReference type="GO" id="GO:0006465">
    <property type="term" value="P:signal peptide processing"/>
    <property type="evidence" value="ECO:0007669"/>
    <property type="project" value="InterPro"/>
</dbReference>
<dbReference type="RefSeq" id="WP_253305063.1">
    <property type="nucleotide sequence ID" value="NZ_CP099582.1"/>
</dbReference>
<protein>
    <submittedName>
        <fullName evidence="6">Signal peptidase I</fullName>
        <ecNumber evidence="6">3.4.21.89</ecNumber>
    </submittedName>
</protein>
<dbReference type="EC" id="3.4.21.89" evidence="6"/>
<dbReference type="PANTHER" id="PTHR10806:SF6">
    <property type="entry name" value="SIGNAL PEPTIDASE COMPLEX CATALYTIC SUBUNIT SEC11"/>
    <property type="match status" value="1"/>
</dbReference>
<dbReference type="SUPFAM" id="SSF51306">
    <property type="entry name" value="LexA/Signal peptidase"/>
    <property type="match status" value="1"/>
</dbReference>
<organism evidence="6 7">
    <name type="scientific">Thermococcus aggregans</name>
    <dbReference type="NCBI Taxonomy" id="110163"/>
    <lineage>
        <taxon>Archaea</taxon>
        <taxon>Methanobacteriati</taxon>
        <taxon>Methanobacteriota</taxon>
        <taxon>Thermococci</taxon>
        <taxon>Thermococcales</taxon>
        <taxon>Thermococcaceae</taxon>
        <taxon>Thermococcus</taxon>
    </lineage>
</organism>
<comment type="subcellular location">
    <subcellularLocation>
        <location evidence="1">Membrane</location>
    </subcellularLocation>
</comment>
<dbReference type="CDD" id="cd06462">
    <property type="entry name" value="Peptidase_S24_S26"/>
    <property type="match status" value="1"/>
</dbReference>
<dbReference type="PRINTS" id="PR00728">
    <property type="entry name" value="SIGNALPTASE"/>
</dbReference>
<feature type="transmembrane region" description="Helical" evidence="5">
    <location>
        <begin position="189"/>
        <end position="210"/>
    </location>
</feature>
<dbReference type="EMBL" id="CP099582">
    <property type="protein sequence ID" value="USS41122.1"/>
    <property type="molecule type" value="Genomic_DNA"/>
</dbReference>
<feature type="transmembrane region" description="Helical" evidence="5">
    <location>
        <begin position="12"/>
        <end position="31"/>
    </location>
</feature>
<dbReference type="KEGG" id="tagg:NF865_02615"/>
<dbReference type="AlphaFoldDB" id="A0A9E7MYF8"/>
<keyword evidence="4 5" id="KW-0472">Membrane</keyword>
<evidence type="ECO:0000256" key="5">
    <source>
        <dbReference type="SAM" id="Phobius"/>
    </source>
</evidence>
<accession>A0A9E7MYF8</accession>
<dbReference type="Gene3D" id="2.10.109.10">
    <property type="entry name" value="Umud Fragment, subunit A"/>
    <property type="match status" value="1"/>
</dbReference>
<dbReference type="NCBIfam" id="TIGR02228">
    <property type="entry name" value="sigpep_I_arch"/>
    <property type="match status" value="1"/>
</dbReference>
<sequence length="339" mass="38435">MRRTSKGGFPIKFMLFMILLVLIIPAVIYVHPRIIGVDNAYIVLSGSMKPAIYPGDLVFARAVNPQDIIEGDIVVANMSSSFYTHRVIEKIDSGENILFRLKGDANEDPDPSYIEESQIIGKVALILPTRYFYTKSSYLVFVLIPLVLLVFYQVFKIYMILTYNPNKRRRKRGVAALIFRNSRNRHTPILDTTVLLLLMILLVSTAWFMLPRFASNNLGSFYDKESLSVSAKAGEWKNPSTVTCFIVPNNTTYYLGDLIIITGSVSPIHQKVNLTLKYTINGSEITQRISTDSAGTYSYVQKLDQQGTWKIEVKWDGNRYYYGASCKELSFKVLNITEG</sequence>
<evidence type="ECO:0000256" key="1">
    <source>
        <dbReference type="ARBA" id="ARBA00004370"/>
    </source>
</evidence>
<reference evidence="6" key="2">
    <citation type="submission" date="2022-06" db="EMBL/GenBank/DDBJ databases">
        <authorList>
            <person name="Park Y.-J."/>
        </authorList>
    </citation>
    <scope>NUCLEOTIDE SEQUENCE</scope>
    <source>
        <strain evidence="6">TY</strain>
    </source>
</reference>
<evidence type="ECO:0000313" key="7">
    <source>
        <dbReference type="Proteomes" id="UP001055732"/>
    </source>
</evidence>